<evidence type="ECO:0000313" key="1">
    <source>
        <dbReference type="EMBL" id="KAJ1354028.1"/>
    </source>
</evidence>
<gene>
    <name evidence="1" type="ORF">KIN20_010830</name>
</gene>
<name>A0AAD5QJ32_PARTN</name>
<proteinExistence type="predicted"/>
<evidence type="ECO:0000313" key="2">
    <source>
        <dbReference type="Proteomes" id="UP001196413"/>
    </source>
</evidence>
<dbReference type="Proteomes" id="UP001196413">
    <property type="component" value="Unassembled WGS sequence"/>
</dbReference>
<accession>A0AAD5QJ32</accession>
<organism evidence="1 2">
    <name type="scientific">Parelaphostrongylus tenuis</name>
    <name type="common">Meningeal worm</name>
    <dbReference type="NCBI Taxonomy" id="148309"/>
    <lineage>
        <taxon>Eukaryota</taxon>
        <taxon>Metazoa</taxon>
        <taxon>Ecdysozoa</taxon>
        <taxon>Nematoda</taxon>
        <taxon>Chromadorea</taxon>
        <taxon>Rhabditida</taxon>
        <taxon>Rhabditina</taxon>
        <taxon>Rhabditomorpha</taxon>
        <taxon>Strongyloidea</taxon>
        <taxon>Metastrongylidae</taxon>
        <taxon>Parelaphostrongylus</taxon>
    </lineage>
</organism>
<protein>
    <submittedName>
        <fullName evidence="1">Uncharacterized protein</fullName>
    </submittedName>
</protein>
<sequence length="245" mass="26270">MNNETKMTILTRKARHLTGSLVISLLTTISTVLGCGVMPAGQMSTRPFTVTGFATLPVAMVYTDTTAVSAQTPGIAGDKGGAQAFVTRLVMQTVFDVLESQGRSALLSDAIISTILDQLNVTISYEPMLCQTISRDLTRDMADEKKAQNCIVVGNTVTGICTVNMNENMKPCMDPQAKIGPIPANHTSISGTLTTTNIIMANWSRMVWQSVLNRAIRMLALGPFGSNFFAAMVNVAAINWQTIGC</sequence>
<dbReference type="AlphaFoldDB" id="A0AAD5QJ32"/>
<reference evidence="1" key="1">
    <citation type="submission" date="2021-06" db="EMBL/GenBank/DDBJ databases">
        <title>Parelaphostrongylus tenuis whole genome reference sequence.</title>
        <authorList>
            <person name="Garwood T.J."/>
            <person name="Larsen P.A."/>
            <person name="Fountain-Jones N.M."/>
            <person name="Garbe J.R."/>
            <person name="Macchietto M.G."/>
            <person name="Kania S.A."/>
            <person name="Gerhold R.W."/>
            <person name="Richards J.E."/>
            <person name="Wolf T.M."/>
        </authorList>
    </citation>
    <scope>NUCLEOTIDE SEQUENCE</scope>
    <source>
        <strain evidence="1">MNPRO001-30</strain>
        <tissue evidence="1">Meninges</tissue>
    </source>
</reference>
<dbReference type="EMBL" id="JAHQIW010001916">
    <property type="protein sequence ID" value="KAJ1354028.1"/>
    <property type="molecule type" value="Genomic_DNA"/>
</dbReference>
<dbReference type="PROSITE" id="PS51257">
    <property type="entry name" value="PROKAR_LIPOPROTEIN"/>
    <property type="match status" value="1"/>
</dbReference>
<comment type="caution">
    <text evidence="1">The sequence shown here is derived from an EMBL/GenBank/DDBJ whole genome shotgun (WGS) entry which is preliminary data.</text>
</comment>
<keyword evidence="2" id="KW-1185">Reference proteome</keyword>